<evidence type="ECO:0000313" key="2">
    <source>
        <dbReference type="EMBL" id="CAF2085054.1"/>
    </source>
</evidence>
<accession>A0A816SDF1</accession>
<organism evidence="2 3">
    <name type="scientific">Rotaria magnacalcarata</name>
    <dbReference type="NCBI Taxonomy" id="392030"/>
    <lineage>
        <taxon>Eukaryota</taxon>
        <taxon>Metazoa</taxon>
        <taxon>Spiralia</taxon>
        <taxon>Gnathifera</taxon>
        <taxon>Rotifera</taxon>
        <taxon>Eurotatoria</taxon>
        <taxon>Bdelloidea</taxon>
        <taxon>Philodinida</taxon>
        <taxon>Philodinidae</taxon>
        <taxon>Rotaria</taxon>
    </lineage>
</organism>
<name>A0A816SDF1_9BILA</name>
<gene>
    <name evidence="2" type="ORF">WKI299_LOCUS16953</name>
</gene>
<proteinExistence type="predicted"/>
<sequence length="251" mass="29832">MADEEEIRQFMIMYALNDCLTVTKLVHELPSPSNSTLPTSTITNDLEAVSDNEFEFDYKQEPVNKWSINEISYDIDIYGKNEFVKLYDDIKIDDTPTYDILTRIMKLHFPLNQKHLTDHIQLLDHSNDKNKGYARNDPQNDIEIISDDDEQQPTNNNKYQQHSSDKPLTRNQKKSRKKRAKRYRFEIIREIYREFTITQIKNVLIYMNIHYVNINVVGKLLFIGVRNEATRQDIEHKLDHHKIKIKINSKF</sequence>
<dbReference type="AlphaFoldDB" id="A0A816SDF1"/>
<dbReference type="Proteomes" id="UP000663856">
    <property type="component" value="Unassembled WGS sequence"/>
</dbReference>
<comment type="caution">
    <text evidence="2">The sequence shown here is derived from an EMBL/GenBank/DDBJ whole genome shotgun (WGS) entry which is preliminary data.</text>
</comment>
<feature type="region of interest" description="Disordered" evidence="1">
    <location>
        <begin position="147"/>
        <end position="179"/>
    </location>
</feature>
<evidence type="ECO:0000313" key="3">
    <source>
        <dbReference type="Proteomes" id="UP000663856"/>
    </source>
</evidence>
<reference evidence="2" key="1">
    <citation type="submission" date="2021-02" db="EMBL/GenBank/DDBJ databases">
        <authorList>
            <person name="Nowell W R."/>
        </authorList>
    </citation>
    <scope>NUCLEOTIDE SEQUENCE</scope>
</reference>
<feature type="compositionally biased region" description="Polar residues" evidence="1">
    <location>
        <begin position="152"/>
        <end position="162"/>
    </location>
</feature>
<dbReference type="EMBL" id="CAJNRF010006831">
    <property type="protein sequence ID" value="CAF2085054.1"/>
    <property type="molecule type" value="Genomic_DNA"/>
</dbReference>
<evidence type="ECO:0000256" key="1">
    <source>
        <dbReference type="SAM" id="MobiDB-lite"/>
    </source>
</evidence>
<protein>
    <submittedName>
        <fullName evidence="2">Uncharacterized protein</fullName>
    </submittedName>
</protein>